<comment type="similarity">
    <text evidence="1">Belongs to the peptidase A1 family.</text>
</comment>
<dbReference type="InterPro" id="IPR032861">
    <property type="entry name" value="TAXi_N"/>
</dbReference>
<evidence type="ECO:0000256" key="2">
    <source>
        <dbReference type="SAM" id="MobiDB-lite"/>
    </source>
</evidence>
<comment type="caution">
    <text evidence="5">The sequence shown here is derived from an EMBL/GenBank/DDBJ whole genome shotgun (WGS) entry which is preliminary data.</text>
</comment>
<dbReference type="InterPro" id="IPR001461">
    <property type="entry name" value="Aspartic_peptidase_A1"/>
</dbReference>
<evidence type="ECO:0000313" key="5">
    <source>
        <dbReference type="EMBL" id="DAD40527.1"/>
    </source>
</evidence>
<feature type="region of interest" description="Disordered" evidence="2">
    <location>
        <begin position="62"/>
        <end position="87"/>
    </location>
</feature>
<keyword evidence="3" id="KW-0732">Signal</keyword>
<dbReference type="AlphaFoldDB" id="A0A822Z6R3"/>
<dbReference type="InterPro" id="IPR033121">
    <property type="entry name" value="PEPTIDASE_A1"/>
</dbReference>
<feature type="domain" description="Peptidase A1" evidence="4">
    <location>
        <begin position="167"/>
        <end position="339"/>
    </location>
</feature>
<evidence type="ECO:0000259" key="4">
    <source>
        <dbReference type="PROSITE" id="PS51767"/>
    </source>
</evidence>
<feature type="signal peptide" evidence="3">
    <location>
        <begin position="1"/>
        <end position="20"/>
    </location>
</feature>
<evidence type="ECO:0000256" key="3">
    <source>
        <dbReference type="SAM" id="SignalP"/>
    </source>
</evidence>
<dbReference type="GO" id="GO:0006508">
    <property type="term" value="P:proteolysis"/>
    <property type="evidence" value="ECO:0007669"/>
    <property type="project" value="InterPro"/>
</dbReference>
<dbReference type="Proteomes" id="UP000607653">
    <property type="component" value="Unassembled WGS sequence"/>
</dbReference>
<evidence type="ECO:0000256" key="1">
    <source>
        <dbReference type="ARBA" id="ARBA00007447"/>
    </source>
</evidence>
<feature type="chain" id="PRO_5032476925" description="Peptidase A1 domain-containing protein" evidence="3">
    <location>
        <begin position="21"/>
        <end position="339"/>
    </location>
</feature>
<dbReference type="Gene3D" id="2.40.70.10">
    <property type="entry name" value="Acid Proteases"/>
    <property type="match status" value="1"/>
</dbReference>
<dbReference type="SUPFAM" id="SSF50630">
    <property type="entry name" value="Acid proteases"/>
    <property type="match status" value="1"/>
</dbReference>
<dbReference type="GO" id="GO:0004190">
    <property type="term" value="F:aspartic-type endopeptidase activity"/>
    <property type="evidence" value="ECO:0007669"/>
    <property type="project" value="InterPro"/>
</dbReference>
<sequence>MVFSNIFFILIIICFSVAIAVSSQHGLKSNGSSILAGIELLDHLSFNSVTASENTRCCLTKTETSSHKPTEATIPEEEDGDDDRDKIVGAPSSKPTVKLHLKHGLMTHGDEAEKKESNTVSRLTEKKLAGLKHVVAPAAASESDTSGSAGRLVATLESGVSLESSEYFMDVFVGTPPKHFFLILDTGSGLNWIQCLLFHDCFEQNECHLLSSLDPPQPCKADNQSYCPYFYWYMTSIVSLTSPTGKSEFRKVEKVMFRCGHWNRGLFHGASGLLGLGRGPLCRFFKLSSLRRPLCHSSNLSSPASIVSPTDFEEKGGMEVLGMKRKVGSLFLFRSFNPK</sequence>
<organism evidence="5 6">
    <name type="scientific">Nelumbo nucifera</name>
    <name type="common">Sacred lotus</name>
    <dbReference type="NCBI Taxonomy" id="4432"/>
    <lineage>
        <taxon>Eukaryota</taxon>
        <taxon>Viridiplantae</taxon>
        <taxon>Streptophyta</taxon>
        <taxon>Embryophyta</taxon>
        <taxon>Tracheophyta</taxon>
        <taxon>Spermatophyta</taxon>
        <taxon>Magnoliopsida</taxon>
        <taxon>Proteales</taxon>
        <taxon>Nelumbonaceae</taxon>
        <taxon>Nelumbo</taxon>
    </lineage>
</organism>
<accession>A0A822Z6R3</accession>
<protein>
    <recommendedName>
        <fullName evidence="4">Peptidase A1 domain-containing protein</fullName>
    </recommendedName>
</protein>
<dbReference type="PANTHER" id="PTHR13683:SF811">
    <property type="entry name" value="OS02G0314600 PROTEIN"/>
    <property type="match status" value="1"/>
</dbReference>
<dbReference type="EMBL" id="DUZY01000005">
    <property type="protein sequence ID" value="DAD40527.1"/>
    <property type="molecule type" value="Genomic_DNA"/>
</dbReference>
<reference evidence="5 6" key="1">
    <citation type="journal article" date="2020" name="Mol. Biol. Evol.">
        <title>Distinct Expression and Methylation Patterns for Genes with Different Fates following a Single Whole-Genome Duplication in Flowering Plants.</title>
        <authorList>
            <person name="Shi T."/>
            <person name="Rahmani R.S."/>
            <person name="Gugger P.F."/>
            <person name="Wang M."/>
            <person name="Li H."/>
            <person name="Zhang Y."/>
            <person name="Li Z."/>
            <person name="Wang Q."/>
            <person name="Van de Peer Y."/>
            <person name="Marchal K."/>
            <person name="Chen J."/>
        </authorList>
    </citation>
    <scope>NUCLEOTIDE SEQUENCE [LARGE SCALE GENOMIC DNA]</scope>
    <source>
        <tissue evidence="5">Leaf</tissue>
    </source>
</reference>
<name>A0A822Z6R3_NELNU</name>
<evidence type="ECO:0000313" key="6">
    <source>
        <dbReference type="Proteomes" id="UP000607653"/>
    </source>
</evidence>
<dbReference type="InterPro" id="IPR021109">
    <property type="entry name" value="Peptidase_aspartic_dom_sf"/>
</dbReference>
<dbReference type="PANTHER" id="PTHR13683">
    <property type="entry name" value="ASPARTYL PROTEASES"/>
    <property type="match status" value="1"/>
</dbReference>
<gene>
    <name evidence="5" type="ORF">HUJ06_014850</name>
</gene>
<dbReference type="Pfam" id="PF14543">
    <property type="entry name" value="TAXi_N"/>
    <property type="match status" value="1"/>
</dbReference>
<keyword evidence="6" id="KW-1185">Reference proteome</keyword>
<proteinExistence type="inferred from homology"/>
<dbReference type="PROSITE" id="PS51767">
    <property type="entry name" value="PEPTIDASE_A1"/>
    <property type="match status" value="1"/>
</dbReference>